<dbReference type="GO" id="GO:0033617">
    <property type="term" value="P:mitochondrial respiratory chain complex IV assembly"/>
    <property type="evidence" value="ECO:0007669"/>
    <property type="project" value="TreeGrafter"/>
</dbReference>
<dbReference type="InterPro" id="IPR031568">
    <property type="entry name" value="Pet117"/>
</dbReference>
<organism evidence="5 6">
    <name type="scientific">Malassezia vespertilionis</name>
    <dbReference type="NCBI Taxonomy" id="2020962"/>
    <lineage>
        <taxon>Eukaryota</taxon>
        <taxon>Fungi</taxon>
        <taxon>Dikarya</taxon>
        <taxon>Basidiomycota</taxon>
        <taxon>Ustilaginomycotina</taxon>
        <taxon>Malasseziomycetes</taxon>
        <taxon>Malasseziales</taxon>
        <taxon>Malasseziaceae</taxon>
        <taxon>Malassezia</taxon>
    </lineage>
</organism>
<name>A0A2N1JFL5_9BASI</name>
<keyword evidence="3" id="KW-0809">Transit peptide</keyword>
<dbReference type="Pfam" id="PF15786">
    <property type="entry name" value="PET117"/>
    <property type="match status" value="1"/>
</dbReference>
<protein>
    <recommendedName>
        <fullName evidence="7">Pet117p</fullName>
    </recommendedName>
</protein>
<dbReference type="Proteomes" id="UP000232875">
    <property type="component" value="Unassembled WGS sequence"/>
</dbReference>
<evidence type="ECO:0000256" key="3">
    <source>
        <dbReference type="ARBA" id="ARBA00022946"/>
    </source>
</evidence>
<evidence type="ECO:0000313" key="5">
    <source>
        <dbReference type="EMBL" id="PKI85340.1"/>
    </source>
</evidence>
<sequence>MSRASKFALVSSIVTTTTIVWGVHYLQRQERENMYKGVQRDDARQVERKQRMADLERNRQREQNLLEIQPIEMV</sequence>
<dbReference type="STRING" id="2020962.A0A2N1JFL5"/>
<comment type="similarity">
    <text evidence="2">Belongs to the PET117 family.</text>
</comment>
<evidence type="ECO:0000256" key="1">
    <source>
        <dbReference type="ARBA" id="ARBA00004173"/>
    </source>
</evidence>
<comment type="subcellular location">
    <subcellularLocation>
        <location evidence="1">Mitochondrion</location>
    </subcellularLocation>
</comment>
<evidence type="ECO:0000256" key="4">
    <source>
        <dbReference type="ARBA" id="ARBA00023128"/>
    </source>
</evidence>
<dbReference type="PANTHER" id="PTHR28163">
    <property type="entry name" value="PROTEIN PET117 HOMOLOG, MITOCHONDRIAL"/>
    <property type="match status" value="1"/>
</dbReference>
<gene>
    <name evidence="5" type="ORF">MVES_000137</name>
</gene>
<reference evidence="5 6" key="1">
    <citation type="submission" date="2017-10" db="EMBL/GenBank/DDBJ databases">
        <title>A novel species of cold-tolerant Malassezia isolated from bats.</title>
        <authorList>
            <person name="Lorch J.M."/>
            <person name="Palmer J.M."/>
            <person name="Vanderwolf K.J."/>
            <person name="Schmidt K.Z."/>
            <person name="Verant M.L."/>
            <person name="Weller T.J."/>
            <person name="Blehert D.S."/>
        </authorList>
    </citation>
    <scope>NUCLEOTIDE SEQUENCE [LARGE SCALE GENOMIC DNA]</scope>
    <source>
        <strain evidence="5 6">NWHC:44797-103</strain>
    </source>
</reference>
<dbReference type="GO" id="GO:0005739">
    <property type="term" value="C:mitochondrion"/>
    <property type="evidence" value="ECO:0007669"/>
    <property type="project" value="UniProtKB-SubCell"/>
</dbReference>
<dbReference type="OrthoDB" id="76305at2759"/>
<keyword evidence="4" id="KW-0496">Mitochondrion</keyword>
<evidence type="ECO:0008006" key="7">
    <source>
        <dbReference type="Google" id="ProtNLM"/>
    </source>
</evidence>
<evidence type="ECO:0000256" key="2">
    <source>
        <dbReference type="ARBA" id="ARBA00008197"/>
    </source>
</evidence>
<dbReference type="PANTHER" id="PTHR28163:SF1">
    <property type="entry name" value="PROTEIN PET117 HOMOLOG, MITOCHONDRIAL"/>
    <property type="match status" value="1"/>
</dbReference>
<proteinExistence type="inferred from homology"/>
<dbReference type="EMBL" id="KZ454987">
    <property type="protein sequence ID" value="PKI85340.1"/>
    <property type="molecule type" value="Genomic_DNA"/>
</dbReference>
<evidence type="ECO:0000313" key="6">
    <source>
        <dbReference type="Proteomes" id="UP000232875"/>
    </source>
</evidence>
<keyword evidence="6" id="KW-1185">Reference proteome</keyword>
<accession>A0A2N1JFL5</accession>
<dbReference type="AlphaFoldDB" id="A0A2N1JFL5"/>